<protein>
    <submittedName>
        <fullName evidence="1">Uncharacterized protein</fullName>
    </submittedName>
</protein>
<sequence>MFSLVFPEGKDFLGGWKILATKPRSTGVVPEPRPLEASKRKRDKGGFEQLGVSQEVSGGVVGYSFKLFVGFRLIEILGLTFLGIEREGACLNEVWARVLGLPMHLWGKDFFKRLDDACGGFIMVNMEIEERCHNPNSGQPMTLTVKGLTVRINLNLSWQSTSRP</sequence>
<dbReference type="EMBL" id="QGNW01002208">
    <property type="protein sequence ID" value="RVW23054.1"/>
    <property type="molecule type" value="Genomic_DNA"/>
</dbReference>
<gene>
    <name evidence="1" type="ORF">CK203_102443</name>
</gene>
<dbReference type="Proteomes" id="UP000288805">
    <property type="component" value="Unassembled WGS sequence"/>
</dbReference>
<proteinExistence type="predicted"/>
<accession>A0A438CIM2</accession>
<organism evidence="1 2">
    <name type="scientific">Vitis vinifera</name>
    <name type="common">Grape</name>
    <dbReference type="NCBI Taxonomy" id="29760"/>
    <lineage>
        <taxon>Eukaryota</taxon>
        <taxon>Viridiplantae</taxon>
        <taxon>Streptophyta</taxon>
        <taxon>Embryophyta</taxon>
        <taxon>Tracheophyta</taxon>
        <taxon>Spermatophyta</taxon>
        <taxon>Magnoliopsida</taxon>
        <taxon>eudicotyledons</taxon>
        <taxon>Gunneridae</taxon>
        <taxon>Pentapetalae</taxon>
        <taxon>rosids</taxon>
        <taxon>Vitales</taxon>
        <taxon>Vitaceae</taxon>
        <taxon>Viteae</taxon>
        <taxon>Vitis</taxon>
    </lineage>
</organism>
<name>A0A438CIM2_VITVI</name>
<evidence type="ECO:0000313" key="2">
    <source>
        <dbReference type="Proteomes" id="UP000288805"/>
    </source>
</evidence>
<reference evidence="1 2" key="1">
    <citation type="journal article" date="2018" name="PLoS Genet.">
        <title>Population sequencing reveals clonal diversity and ancestral inbreeding in the grapevine cultivar Chardonnay.</title>
        <authorList>
            <person name="Roach M.J."/>
            <person name="Johnson D.L."/>
            <person name="Bohlmann J."/>
            <person name="van Vuuren H.J."/>
            <person name="Jones S.J."/>
            <person name="Pretorius I.S."/>
            <person name="Schmidt S.A."/>
            <person name="Borneman A.R."/>
        </authorList>
    </citation>
    <scope>NUCLEOTIDE SEQUENCE [LARGE SCALE GENOMIC DNA]</scope>
    <source>
        <strain evidence="2">cv. Chardonnay</strain>
        <tissue evidence="1">Leaf</tissue>
    </source>
</reference>
<comment type="caution">
    <text evidence="1">The sequence shown here is derived from an EMBL/GenBank/DDBJ whole genome shotgun (WGS) entry which is preliminary data.</text>
</comment>
<dbReference type="AlphaFoldDB" id="A0A438CIM2"/>
<evidence type="ECO:0000313" key="1">
    <source>
        <dbReference type="EMBL" id="RVW23054.1"/>
    </source>
</evidence>